<evidence type="ECO:0000259" key="6">
    <source>
        <dbReference type="Pfam" id="PF21365"/>
    </source>
</evidence>
<dbReference type="SUPFAM" id="SSF51011">
    <property type="entry name" value="Glycosyl hydrolase domain"/>
    <property type="match status" value="1"/>
</dbReference>
<dbReference type="Gene3D" id="3.20.20.80">
    <property type="entry name" value="Glycosidases"/>
    <property type="match status" value="1"/>
</dbReference>
<dbReference type="Gene3D" id="2.60.40.1180">
    <property type="entry name" value="Golgi alpha-mannosidase II"/>
    <property type="match status" value="1"/>
</dbReference>
<feature type="domain" description="Glycoside hydrolase family 31 TIM barrel" evidence="5">
    <location>
        <begin position="106"/>
        <end position="366"/>
    </location>
</feature>
<dbReference type="InterPro" id="IPR013780">
    <property type="entry name" value="Glyco_hydro_b"/>
</dbReference>
<evidence type="ECO:0000256" key="3">
    <source>
        <dbReference type="ARBA" id="ARBA00023295"/>
    </source>
</evidence>
<comment type="similarity">
    <text evidence="1 4">Belongs to the glycosyl hydrolase 31 family.</text>
</comment>
<dbReference type="SUPFAM" id="SSF51445">
    <property type="entry name" value="(Trans)glycosidases"/>
    <property type="match status" value="1"/>
</dbReference>
<organism evidence="7 8">
    <name type="scientific">Acrobeloides nanus</name>
    <dbReference type="NCBI Taxonomy" id="290746"/>
    <lineage>
        <taxon>Eukaryota</taxon>
        <taxon>Metazoa</taxon>
        <taxon>Ecdysozoa</taxon>
        <taxon>Nematoda</taxon>
        <taxon>Chromadorea</taxon>
        <taxon>Rhabditida</taxon>
        <taxon>Tylenchina</taxon>
        <taxon>Cephalobomorpha</taxon>
        <taxon>Cephaloboidea</taxon>
        <taxon>Cephalobidae</taxon>
        <taxon>Acrobeloides</taxon>
    </lineage>
</organism>
<dbReference type="CDD" id="cd06592">
    <property type="entry name" value="GH31_NET37"/>
    <property type="match status" value="1"/>
</dbReference>
<dbReference type="GO" id="GO:0004553">
    <property type="term" value="F:hydrolase activity, hydrolyzing O-glycosyl compounds"/>
    <property type="evidence" value="ECO:0007669"/>
    <property type="project" value="InterPro"/>
</dbReference>
<dbReference type="InterPro" id="IPR017853">
    <property type="entry name" value="GH"/>
</dbReference>
<accession>A0A914DY19</accession>
<keyword evidence="3 4" id="KW-0326">Glycosidase</keyword>
<dbReference type="Proteomes" id="UP000887540">
    <property type="component" value="Unplaced"/>
</dbReference>
<dbReference type="InterPro" id="IPR048395">
    <property type="entry name" value="Glyco_hydro_31_C"/>
</dbReference>
<dbReference type="InterPro" id="IPR000322">
    <property type="entry name" value="Glyco_hydro_31_TIM"/>
</dbReference>
<evidence type="ECO:0000256" key="2">
    <source>
        <dbReference type="ARBA" id="ARBA00022801"/>
    </source>
</evidence>
<protein>
    <submittedName>
        <fullName evidence="8">Uncharacterized protein</fullName>
    </submittedName>
</protein>
<dbReference type="AlphaFoldDB" id="A0A914DY19"/>
<dbReference type="Pfam" id="PF01055">
    <property type="entry name" value="Glyco_hydro_31_2nd"/>
    <property type="match status" value="1"/>
</dbReference>
<dbReference type="GO" id="GO:0005975">
    <property type="term" value="P:carbohydrate metabolic process"/>
    <property type="evidence" value="ECO:0007669"/>
    <property type="project" value="InterPro"/>
</dbReference>
<dbReference type="WBParaSite" id="ACRNAN_scaffold475.g12322.t1">
    <property type="protein sequence ID" value="ACRNAN_scaffold475.g12322.t1"/>
    <property type="gene ID" value="ACRNAN_scaffold475.g12322"/>
</dbReference>
<dbReference type="InterPro" id="IPR050985">
    <property type="entry name" value="Alpha-glycosidase_related"/>
</dbReference>
<evidence type="ECO:0000259" key="5">
    <source>
        <dbReference type="Pfam" id="PF01055"/>
    </source>
</evidence>
<evidence type="ECO:0000313" key="8">
    <source>
        <dbReference type="WBParaSite" id="ACRNAN_scaffold475.g12322.t1"/>
    </source>
</evidence>
<dbReference type="PANTHER" id="PTHR43053:SF4">
    <property type="entry name" value="MYOGENESIS-REGULATING GLYCOSIDASE"/>
    <property type="match status" value="1"/>
</dbReference>
<dbReference type="Pfam" id="PF21365">
    <property type="entry name" value="Glyco_hydro_31_3rd"/>
    <property type="match status" value="1"/>
</dbReference>
<feature type="domain" description="Glycosyl hydrolase family 31 C-terminal" evidence="6">
    <location>
        <begin position="395"/>
        <end position="472"/>
    </location>
</feature>
<proteinExistence type="inferred from homology"/>
<evidence type="ECO:0000256" key="1">
    <source>
        <dbReference type="ARBA" id="ARBA00007806"/>
    </source>
</evidence>
<evidence type="ECO:0000256" key="4">
    <source>
        <dbReference type="RuleBase" id="RU361185"/>
    </source>
</evidence>
<dbReference type="PANTHER" id="PTHR43053">
    <property type="entry name" value="GLYCOSIDASE FAMILY 31"/>
    <property type="match status" value="1"/>
</dbReference>
<keyword evidence="7" id="KW-1185">Reference proteome</keyword>
<keyword evidence="2 4" id="KW-0378">Hydrolase</keyword>
<sequence>MAGFERYWLCSKKIVVHVPSDVPLWTQIQKGHLGLQAQISDSPYASFPSPPDDRYLKYEIWVCNDENRSLSDFHMECAKYLLEKPKGYPDPLLIEKPIWTTWAKYGKGITEYQVLEFANKIVSKGFEISQLELDDMWTTKYGDFDINTKKFPDFTYMIGQLQQKGIPLTAWMHPFINLDSKNGMDKSLHKYFVQTSSGESGVTKWWNGKAYIVDFTNPEAVQWFTNQLESIKKLGVYSFKFDAGEVHYMPKNFRFHSGTEPNDYSRAYTRFAASFGRAVEARVGSSTQELPILIRTIDRESKWVHTGLQTIIPTVLNLSLHGYFWNLPDMIGGNGNDFTKLEAGQVNTMPEDKELYIRWVQVNTFLLVMQFSFCPWESKWVDYIKYECEKAVQTGIPVFRPLWWHLNTSEAFSCSDQFFVGDKLLVAPVVCQGARTRDVFIPKGSWRDQSGKIVTGPIKLNVKAPLEVLPFYEKLSEEEACLEEPPIDIKLYRANML</sequence>
<reference evidence="8" key="1">
    <citation type="submission" date="2022-11" db="UniProtKB">
        <authorList>
            <consortium name="WormBaseParasite"/>
        </authorList>
    </citation>
    <scope>IDENTIFICATION</scope>
</reference>
<evidence type="ECO:0000313" key="7">
    <source>
        <dbReference type="Proteomes" id="UP000887540"/>
    </source>
</evidence>
<name>A0A914DY19_9BILA</name>